<organism evidence="2 3">
    <name type="scientific">Gluconacetobacter entanii</name>
    <dbReference type="NCBI Taxonomy" id="108528"/>
    <lineage>
        <taxon>Bacteria</taxon>
        <taxon>Pseudomonadati</taxon>
        <taxon>Pseudomonadota</taxon>
        <taxon>Alphaproteobacteria</taxon>
        <taxon>Acetobacterales</taxon>
        <taxon>Acetobacteraceae</taxon>
        <taxon>Gluconacetobacter</taxon>
    </lineage>
</organism>
<evidence type="ECO:0000256" key="1">
    <source>
        <dbReference type="SAM" id="Phobius"/>
    </source>
</evidence>
<evidence type="ECO:0000313" key="3">
    <source>
        <dbReference type="Proteomes" id="UP001526337"/>
    </source>
</evidence>
<keyword evidence="1" id="KW-0812">Transmembrane</keyword>
<proteinExistence type="predicted"/>
<evidence type="ECO:0008006" key="4">
    <source>
        <dbReference type="Google" id="ProtNLM"/>
    </source>
</evidence>
<dbReference type="EMBL" id="JANGSQ010000086">
    <property type="protein sequence ID" value="MCW4589667.1"/>
    <property type="molecule type" value="Genomic_DNA"/>
</dbReference>
<evidence type="ECO:0000313" key="2">
    <source>
        <dbReference type="EMBL" id="MCW4589667.1"/>
    </source>
</evidence>
<protein>
    <recommendedName>
        <fullName evidence="4">CcmD family protein</fullName>
    </recommendedName>
</protein>
<gene>
    <name evidence="2" type="ORF">NO263_03635</name>
</gene>
<accession>A0ABT3K2N3</accession>
<reference evidence="2 3" key="1">
    <citation type="submission" date="2022-07" db="EMBL/GenBank/DDBJ databases">
        <title>Genome stability of Gluconacetobacter entanii AV429.</title>
        <authorList>
            <person name="Trcek J."/>
            <person name="Cepec E."/>
        </authorList>
    </citation>
    <scope>NUCLEOTIDE SEQUENCE [LARGE SCALE GENOMIC DNA]</scope>
    <source>
        <strain evidence="2 3">AV429_2022</strain>
    </source>
</reference>
<dbReference type="Proteomes" id="UP001526337">
    <property type="component" value="Unassembled WGS sequence"/>
</dbReference>
<name>A0ABT3K2N3_9PROT</name>
<dbReference type="RefSeq" id="WP_171791591.1">
    <property type="nucleotide sequence ID" value="NZ_JABJWD010000117.1"/>
</dbReference>
<keyword evidence="1" id="KW-0472">Membrane</keyword>
<comment type="caution">
    <text evidence="2">The sequence shown here is derived from an EMBL/GenBank/DDBJ whole genome shotgun (WGS) entry which is preliminary data.</text>
</comment>
<feature type="transmembrane region" description="Helical" evidence="1">
    <location>
        <begin position="12"/>
        <end position="32"/>
    </location>
</feature>
<keyword evidence="3" id="KW-1185">Reference proteome</keyword>
<sequence length="58" mass="6417">MAANNEGADRPSFFWAAIIVAASFSFFSFFVAGSAKKRIRAIDLLDHAIEERKVAEEP</sequence>
<keyword evidence="1" id="KW-1133">Transmembrane helix</keyword>